<dbReference type="EC" id="3.-.-.-" evidence="2"/>
<dbReference type="RefSeq" id="WP_343186365.1">
    <property type="nucleotide sequence ID" value="NZ_JBCITM010000011.1"/>
</dbReference>
<keyword evidence="2" id="KW-0378">Hydrolase</keyword>
<dbReference type="EMBL" id="JBCITM010000011">
    <property type="protein sequence ID" value="MEN1761047.1"/>
    <property type="molecule type" value="Genomic_DNA"/>
</dbReference>
<gene>
    <name evidence="2" type="ORF">AAIG11_11205</name>
</gene>
<keyword evidence="3" id="KW-1185">Reference proteome</keyword>
<dbReference type="Pfam" id="PF01522">
    <property type="entry name" value="Polysacc_deac_1"/>
    <property type="match status" value="1"/>
</dbReference>
<evidence type="ECO:0000313" key="3">
    <source>
        <dbReference type="Proteomes" id="UP001407405"/>
    </source>
</evidence>
<dbReference type="InterPro" id="IPR050248">
    <property type="entry name" value="Polysacc_deacetylase_ArnD"/>
</dbReference>
<sequence length="229" mass="25989">MVSGNRDDSRTVYLTFDDGPSANTARILDLLKQHQIPATFFVVGSDSDFAQRMYRRIVDEGHALGNHTYTHDYQQIYSSVDGFMKDVLRLQDHLEAITGVRPDVFRFPAGSNNRFYQQFQSSDNPYFMIEIMQALENKGLAYFDWNVSSTDAAATTLDTDIIISNTLNNLAGHQNAIVLFHDSSPKRTTVEALPHIIAHLKSRGYTFKKLTPDSFYAKFHHLGMNDSIE</sequence>
<dbReference type="PROSITE" id="PS51677">
    <property type="entry name" value="NODB"/>
    <property type="match status" value="1"/>
</dbReference>
<dbReference type="GO" id="GO:0016787">
    <property type="term" value="F:hydrolase activity"/>
    <property type="evidence" value="ECO:0007669"/>
    <property type="project" value="UniProtKB-KW"/>
</dbReference>
<comment type="caution">
    <text evidence="2">The sequence shown here is derived from an EMBL/GenBank/DDBJ whole genome shotgun (WGS) entry which is preliminary data.</text>
</comment>
<dbReference type="CDD" id="cd10944">
    <property type="entry name" value="CE4_SmPgdA_like"/>
    <property type="match status" value="1"/>
</dbReference>
<evidence type="ECO:0000259" key="1">
    <source>
        <dbReference type="PROSITE" id="PS51677"/>
    </source>
</evidence>
<protein>
    <submittedName>
        <fullName evidence="2">Polysaccharide deacetylase family protein</fullName>
        <ecNumber evidence="2">3.-.-.-</ecNumber>
    </submittedName>
</protein>
<dbReference type="Proteomes" id="UP001407405">
    <property type="component" value="Unassembled WGS sequence"/>
</dbReference>
<feature type="domain" description="NodB homology" evidence="1">
    <location>
        <begin position="10"/>
        <end position="208"/>
    </location>
</feature>
<organism evidence="2 3">
    <name type="scientific">Anoxynatronum sibiricum</name>
    <dbReference type="NCBI Taxonomy" id="210623"/>
    <lineage>
        <taxon>Bacteria</taxon>
        <taxon>Bacillati</taxon>
        <taxon>Bacillota</taxon>
        <taxon>Clostridia</taxon>
        <taxon>Eubacteriales</taxon>
        <taxon>Clostridiaceae</taxon>
        <taxon>Anoxynatronum</taxon>
    </lineage>
</organism>
<dbReference type="PANTHER" id="PTHR10587:SF125">
    <property type="entry name" value="POLYSACCHARIDE DEACETYLASE YHEN-RELATED"/>
    <property type="match status" value="1"/>
</dbReference>
<dbReference type="SUPFAM" id="SSF88713">
    <property type="entry name" value="Glycoside hydrolase/deacetylase"/>
    <property type="match status" value="1"/>
</dbReference>
<accession>A0ABU9VV48</accession>
<dbReference type="Gene3D" id="3.20.20.370">
    <property type="entry name" value="Glycoside hydrolase/deacetylase"/>
    <property type="match status" value="1"/>
</dbReference>
<name>A0ABU9VV48_9CLOT</name>
<reference evidence="2 3" key="1">
    <citation type="submission" date="2024-04" db="EMBL/GenBank/DDBJ databases">
        <title>Genome sequencing and metabolic network reconstruction of aminoacids and betaine degradation by Anoxynatronum sibiricum.</title>
        <authorList>
            <person name="Detkova E.N."/>
            <person name="Boltjanskaja Y.V."/>
            <person name="Mardanov A.V."/>
            <person name="Kevbrin V."/>
        </authorList>
    </citation>
    <scope>NUCLEOTIDE SEQUENCE [LARGE SCALE GENOMIC DNA]</scope>
    <source>
        <strain evidence="2 3">Z-7981</strain>
    </source>
</reference>
<dbReference type="InterPro" id="IPR002509">
    <property type="entry name" value="NODB_dom"/>
</dbReference>
<dbReference type="InterPro" id="IPR011330">
    <property type="entry name" value="Glyco_hydro/deAcase_b/a-brl"/>
</dbReference>
<proteinExistence type="predicted"/>
<evidence type="ECO:0000313" key="2">
    <source>
        <dbReference type="EMBL" id="MEN1761047.1"/>
    </source>
</evidence>
<dbReference type="PANTHER" id="PTHR10587">
    <property type="entry name" value="GLYCOSYL TRANSFERASE-RELATED"/>
    <property type="match status" value="1"/>
</dbReference>